<comment type="caution">
    <text evidence="3">The sequence shown here is derived from an EMBL/GenBank/DDBJ whole genome shotgun (WGS) entry which is preliminary data.</text>
</comment>
<evidence type="ECO:0000256" key="2">
    <source>
        <dbReference type="SAM" id="SignalP"/>
    </source>
</evidence>
<accession>A0A317AEZ8</accession>
<keyword evidence="1" id="KW-1015">Disulfide bond</keyword>
<dbReference type="EMBL" id="NQIK02000001">
    <property type="protein sequence ID" value="KAF7575904.1"/>
    <property type="molecule type" value="Genomic_DNA"/>
</dbReference>
<name>A0A317AEZ8_9PLEO</name>
<evidence type="ECO:0000313" key="6">
    <source>
        <dbReference type="Proteomes" id="UP000249757"/>
    </source>
</evidence>
<dbReference type="Proteomes" id="UP000245464">
    <property type="component" value="Chromosome 1"/>
</dbReference>
<keyword evidence="2" id="KW-0732">Signal</keyword>
<feature type="signal peptide" evidence="2">
    <location>
        <begin position="1"/>
        <end position="19"/>
    </location>
</feature>
<evidence type="ECO:0000256" key="1">
    <source>
        <dbReference type="ARBA" id="ARBA00023157"/>
    </source>
</evidence>
<feature type="chain" id="PRO_5042702970" description="Hydrophobin" evidence="2">
    <location>
        <begin position="20"/>
        <end position="92"/>
    </location>
</feature>
<evidence type="ECO:0000313" key="3">
    <source>
        <dbReference type="EMBL" id="KAF7575904.1"/>
    </source>
</evidence>
<keyword evidence="6" id="KW-1185">Reference proteome</keyword>
<dbReference type="Proteomes" id="UP000249757">
    <property type="component" value="Unassembled WGS sequence"/>
</dbReference>
<dbReference type="AlphaFoldDB" id="A0A317AEZ8"/>
<evidence type="ECO:0000313" key="4">
    <source>
        <dbReference type="EMBL" id="KAI1519778.1"/>
    </source>
</evidence>
<reference evidence="4" key="3">
    <citation type="journal article" date="2022" name="bioRxiv">
        <title>A global pangenome for the wheat fungal pathogen Pyrenophora tritici-repentis and prediction of effector protein structural homology.</title>
        <authorList>
            <person name="Moolhuijzen P."/>
            <person name="See P.T."/>
            <person name="Shi G."/>
            <person name="Powell H.R."/>
            <person name="Cockram J."/>
            <person name="Jorgensen L.N."/>
            <person name="Benslimane H."/>
            <person name="Strelkov S.E."/>
            <person name="Turner J."/>
            <person name="Liu Z."/>
            <person name="Moffat C.S."/>
        </authorList>
    </citation>
    <scope>NUCLEOTIDE SEQUENCE</scope>
    <source>
        <strain evidence="4">86-124</strain>
    </source>
</reference>
<sequence length="92" mass="9656">MRQSTILSIVLSMALAVSSSPTYQPSGQCNGGHNTRMCCKTKSRDSVLDVLKLDCLVQVLGVACDGSMKCCSANPTTSNTLVSLNALNCISL</sequence>
<dbReference type="EMBL" id="NRDI02000001">
    <property type="protein sequence ID" value="KAI1519778.1"/>
    <property type="molecule type" value="Genomic_DNA"/>
</dbReference>
<reference evidence="4" key="2">
    <citation type="submission" date="2021-05" db="EMBL/GenBank/DDBJ databases">
        <authorList>
            <person name="Moolhuijzen P.M."/>
            <person name="Moffat C.S."/>
        </authorList>
    </citation>
    <scope>NUCLEOTIDE SEQUENCE</scope>
    <source>
        <strain evidence="4">86-124</strain>
    </source>
</reference>
<dbReference type="GO" id="GO:0005576">
    <property type="term" value="C:extracellular region"/>
    <property type="evidence" value="ECO:0007669"/>
    <property type="project" value="InterPro"/>
</dbReference>
<gene>
    <name evidence="4" type="ORF">Ptr86124_000146</name>
    <name evidence="3" type="ORF">PtrM4_001440</name>
</gene>
<dbReference type="InterPro" id="IPR036686">
    <property type="entry name" value="Class_II_Hydrophobin_sf"/>
</dbReference>
<reference evidence="6" key="4">
    <citation type="journal article" date="2022" name="Microb. Genom.">
        <title>A global pangenome for the wheat fungal pathogen Pyrenophora tritici-repentis and prediction of effector protein structural homology.</title>
        <authorList>
            <person name="Moolhuijzen P.M."/>
            <person name="See P.T."/>
            <person name="Shi G."/>
            <person name="Powell H.R."/>
            <person name="Cockram J."/>
            <person name="Jorgensen L.N."/>
            <person name="Benslimane H."/>
            <person name="Strelkov S.E."/>
            <person name="Turner J."/>
            <person name="Liu Z."/>
            <person name="Moffat C.S."/>
        </authorList>
    </citation>
    <scope>NUCLEOTIDE SEQUENCE [LARGE SCALE GENOMIC DNA]</scope>
</reference>
<protein>
    <recommendedName>
        <fullName evidence="7">Hydrophobin</fullName>
    </recommendedName>
</protein>
<reference evidence="3" key="1">
    <citation type="journal article" date="2018" name="BMC Genomics">
        <title>Comparative genomics of the wheat fungal pathogen Pyrenophora tritici-repentis reveals chromosomal variations and genome plasticity.</title>
        <authorList>
            <person name="Moolhuijzen P."/>
            <person name="See P.T."/>
            <person name="Hane J.K."/>
            <person name="Shi G."/>
            <person name="Liu Z."/>
            <person name="Oliver R.P."/>
            <person name="Moffat C.S."/>
        </authorList>
    </citation>
    <scope>NUCLEOTIDE SEQUENCE [LARGE SCALE GENOMIC DNA]</scope>
    <source>
        <strain evidence="3">M4</strain>
    </source>
</reference>
<proteinExistence type="predicted"/>
<organism evidence="3 5">
    <name type="scientific">Pyrenophora tritici-repentis</name>
    <dbReference type="NCBI Taxonomy" id="45151"/>
    <lineage>
        <taxon>Eukaryota</taxon>
        <taxon>Fungi</taxon>
        <taxon>Dikarya</taxon>
        <taxon>Ascomycota</taxon>
        <taxon>Pezizomycotina</taxon>
        <taxon>Dothideomycetes</taxon>
        <taxon>Pleosporomycetidae</taxon>
        <taxon>Pleosporales</taxon>
        <taxon>Pleosporineae</taxon>
        <taxon>Pleosporaceae</taxon>
        <taxon>Pyrenophora</taxon>
    </lineage>
</organism>
<evidence type="ECO:0008006" key="7">
    <source>
        <dbReference type="Google" id="ProtNLM"/>
    </source>
</evidence>
<evidence type="ECO:0000313" key="5">
    <source>
        <dbReference type="Proteomes" id="UP000245464"/>
    </source>
</evidence>
<dbReference type="Gene3D" id="3.20.120.10">
    <property type="entry name" value="Hydrophobin"/>
    <property type="match status" value="1"/>
</dbReference>